<reference evidence="1 2" key="1">
    <citation type="journal article" date="2013" name="BMC Genomics">
        <title>Reconstruction of the lipid metabolism for the microalga Monoraphidium neglectum from its genome sequence reveals characteristics suitable for biofuel production.</title>
        <authorList>
            <person name="Bogen C."/>
            <person name="Al-Dilaimi A."/>
            <person name="Albersmeier A."/>
            <person name="Wichmann J."/>
            <person name="Grundmann M."/>
            <person name="Rupp O."/>
            <person name="Lauersen K.J."/>
            <person name="Blifernez-Klassen O."/>
            <person name="Kalinowski J."/>
            <person name="Goesmann A."/>
            <person name="Mussgnug J.H."/>
            <person name="Kruse O."/>
        </authorList>
    </citation>
    <scope>NUCLEOTIDE SEQUENCE [LARGE SCALE GENOMIC DNA]</scope>
    <source>
        <strain evidence="1 2">SAG 48.87</strain>
    </source>
</reference>
<dbReference type="EMBL" id="KK102350">
    <property type="protein sequence ID" value="KIY97989.1"/>
    <property type="molecule type" value="Genomic_DNA"/>
</dbReference>
<dbReference type="KEGG" id="mng:MNEG_9971"/>
<name>A0A0D2M300_9CHLO</name>
<feature type="non-terminal residue" evidence="1">
    <location>
        <position position="1"/>
    </location>
</feature>
<proteinExistence type="predicted"/>
<protein>
    <submittedName>
        <fullName evidence="1">Uncharacterized protein</fullName>
    </submittedName>
</protein>
<evidence type="ECO:0000313" key="1">
    <source>
        <dbReference type="EMBL" id="KIY97989.1"/>
    </source>
</evidence>
<keyword evidence="2" id="KW-1185">Reference proteome</keyword>
<dbReference type="GeneID" id="25742846"/>
<dbReference type="AlphaFoldDB" id="A0A0D2M300"/>
<organism evidence="1 2">
    <name type="scientific">Monoraphidium neglectum</name>
    <dbReference type="NCBI Taxonomy" id="145388"/>
    <lineage>
        <taxon>Eukaryota</taxon>
        <taxon>Viridiplantae</taxon>
        <taxon>Chlorophyta</taxon>
        <taxon>core chlorophytes</taxon>
        <taxon>Chlorophyceae</taxon>
        <taxon>CS clade</taxon>
        <taxon>Sphaeropleales</taxon>
        <taxon>Selenastraceae</taxon>
        <taxon>Monoraphidium</taxon>
    </lineage>
</organism>
<sequence>ATVLTVSLPAAVLAAALHGSLWGGAPPEPVAVLGAAAAAGAAVAAATEIWKMLEGFQG</sequence>
<evidence type="ECO:0000313" key="2">
    <source>
        <dbReference type="Proteomes" id="UP000054498"/>
    </source>
</evidence>
<accession>A0A0D2M300</accession>
<dbReference type="Proteomes" id="UP000054498">
    <property type="component" value="Unassembled WGS sequence"/>
</dbReference>
<gene>
    <name evidence="1" type="ORF">MNEG_9971</name>
</gene>
<dbReference type="RefSeq" id="XP_013897009.1">
    <property type="nucleotide sequence ID" value="XM_014041555.1"/>
</dbReference>